<name>A0A7R8W218_9CRUS</name>
<dbReference type="OrthoDB" id="7697627at2759"/>
<evidence type="ECO:0000313" key="1">
    <source>
        <dbReference type="EMBL" id="CAD7223362.1"/>
    </source>
</evidence>
<reference evidence="1" key="1">
    <citation type="submission" date="2020-11" db="EMBL/GenBank/DDBJ databases">
        <authorList>
            <person name="Tran Van P."/>
        </authorList>
    </citation>
    <scope>NUCLEOTIDE SEQUENCE</scope>
</reference>
<sequence length="223" mass="24969">MLPALKKYVDADESNTGVEIDGVITKLPVPRSKSFVVIKEAVKDLRLEARLWFFRSLFSEVLEYLTKLNCEQPVAFFLYGELLQIMKNFLRRISIFIWASFVLLVFASYVRTVPPEMSEGAQKALASLPKADREKLLQLRKAIALLPDEDKEKVRQTIVAMRSMAQRQGAGFEFSFELDLSGVVVFLLLVALAIPAAIGAAALGLGYVFIFLPLSYLFSILGL</sequence>
<accession>A0A7R8W218</accession>
<dbReference type="AlphaFoldDB" id="A0A7R8W218"/>
<dbReference type="EMBL" id="OB660188">
    <property type="protein sequence ID" value="CAD7223362.1"/>
    <property type="molecule type" value="Genomic_DNA"/>
</dbReference>
<proteinExistence type="predicted"/>
<protein>
    <submittedName>
        <fullName evidence="1">Uncharacterized protein</fullName>
    </submittedName>
</protein>
<organism evidence="1">
    <name type="scientific">Cyprideis torosa</name>
    <dbReference type="NCBI Taxonomy" id="163714"/>
    <lineage>
        <taxon>Eukaryota</taxon>
        <taxon>Metazoa</taxon>
        <taxon>Ecdysozoa</taxon>
        <taxon>Arthropoda</taxon>
        <taxon>Crustacea</taxon>
        <taxon>Oligostraca</taxon>
        <taxon>Ostracoda</taxon>
        <taxon>Podocopa</taxon>
        <taxon>Podocopida</taxon>
        <taxon>Cytherocopina</taxon>
        <taxon>Cytheroidea</taxon>
        <taxon>Cytherideidae</taxon>
        <taxon>Cyprideis</taxon>
    </lineage>
</organism>
<gene>
    <name evidence="1" type="ORF">CTOB1V02_LOCUS1348</name>
</gene>